<evidence type="ECO:0000259" key="1">
    <source>
        <dbReference type="PROSITE" id="PS50902"/>
    </source>
</evidence>
<dbReference type="GO" id="GO:0070819">
    <property type="term" value="F:menaquinone-dependent protoporphyrinogen oxidase activity"/>
    <property type="evidence" value="ECO:0007669"/>
    <property type="project" value="TreeGrafter"/>
</dbReference>
<dbReference type="Pfam" id="PF12724">
    <property type="entry name" value="Flavodoxin_5"/>
    <property type="match status" value="1"/>
</dbReference>
<dbReference type="InterPro" id="IPR008254">
    <property type="entry name" value="Flavodoxin/NO_synth"/>
</dbReference>
<dbReference type="Gene3D" id="3.40.50.360">
    <property type="match status" value="1"/>
</dbReference>
<accession>A0A921EQI3</accession>
<reference evidence="2" key="1">
    <citation type="journal article" date="2021" name="PeerJ">
        <title>Extensive microbial diversity within the chicken gut microbiome revealed by metagenomics and culture.</title>
        <authorList>
            <person name="Gilroy R."/>
            <person name="Ravi A."/>
            <person name="Getino M."/>
            <person name="Pursley I."/>
            <person name="Horton D.L."/>
            <person name="Alikhan N.F."/>
            <person name="Baker D."/>
            <person name="Gharbi K."/>
            <person name="Hall N."/>
            <person name="Watson M."/>
            <person name="Adriaenssens E.M."/>
            <person name="Foster-Nyarko E."/>
            <person name="Jarju S."/>
            <person name="Secka A."/>
            <person name="Antonio M."/>
            <person name="Oren A."/>
            <person name="Chaudhuri R.R."/>
            <person name="La Ragione R."/>
            <person name="Hildebrand F."/>
            <person name="Pallen M.J."/>
        </authorList>
    </citation>
    <scope>NUCLEOTIDE SEQUENCE</scope>
    <source>
        <strain evidence="2">ChiGjej3B3-7470</strain>
    </source>
</reference>
<dbReference type="GO" id="GO:0010181">
    <property type="term" value="F:FMN binding"/>
    <property type="evidence" value="ECO:0007669"/>
    <property type="project" value="InterPro"/>
</dbReference>
<dbReference type="PROSITE" id="PS50902">
    <property type="entry name" value="FLAVODOXIN_LIKE"/>
    <property type="match status" value="1"/>
</dbReference>
<feature type="domain" description="Flavodoxin-like" evidence="1">
    <location>
        <begin position="4"/>
        <end position="159"/>
    </location>
</feature>
<dbReference type="AlphaFoldDB" id="A0A921EQI3"/>
<dbReference type="PANTHER" id="PTHR38030:SF2">
    <property type="entry name" value="PROTOPORPHYRINOGEN IX DEHYDROGENASE [QUINONE]"/>
    <property type="match status" value="1"/>
</dbReference>
<gene>
    <name evidence="2" type="ORF">K8V15_07590</name>
</gene>
<protein>
    <submittedName>
        <fullName evidence="2">Flavodoxin domain-containing protein</fullName>
    </submittedName>
</protein>
<evidence type="ECO:0000313" key="2">
    <source>
        <dbReference type="EMBL" id="HJE51825.1"/>
    </source>
</evidence>
<dbReference type="InterPro" id="IPR026816">
    <property type="entry name" value="Flavodoxin_dom"/>
</dbReference>
<evidence type="ECO:0000313" key="3">
    <source>
        <dbReference type="Proteomes" id="UP000712713"/>
    </source>
</evidence>
<dbReference type="InterPro" id="IPR052200">
    <property type="entry name" value="Protoporphyrinogen_IX_DH"/>
</dbReference>
<proteinExistence type="predicted"/>
<dbReference type="EMBL" id="DYZF01000190">
    <property type="protein sequence ID" value="HJE51825.1"/>
    <property type="molecule type" value="Genomic_DNA"/>
</dbReference>
<name>A0A921EQI3_9ACTN</name>
<comment type="caution">
    <text evidence="2">The sequence shown here is derived from an EMBL/GenBank/DDBJ whole genome shotgun (WGS) entry which is preliminary data.</text>
</comment>
<dbReference type="PANTHER" id="PTHR38030">
    <property type="entry name" value="PROTOPORPHYRINOGEN IX DEHYDROGENASE [MENAQUINONE]"/>
    <property type="match status" value="1"/>
</dbReference>
<sequence>MATVFIGYATRSGTTTDIAGAVAEQLRDLDHTVDIVNLKDRPELPDADLIVLGSGINGGAWYGEATAWVSTNAARLQSMNVALFNACLNAANPDKRAECLAYNKQIADKVQPEANESFAGRYVPAHVGWFRRVFLKALQQAPQDHVDLDAVRRWAATLIA</sequence>
<dbReference type="GO" id="GO:0006783">
    <property type="term" value="P:heme biosynthetic process"/>
    <property type="evidence" value="ECO:0007669"/>
    <property type="project" value="TreeGrafter"/>
</dbReference>
<organism evidence="2 3">
    <name type="scientific">Tessaracoccus flavescens</name>
    <dbReference type="NCBI Taxonomy" id="399497"/>
    <lineage>
        <taxon>Bacteria</taxon>
        <taxon>Bacillati</taxon>
        <taxon>Actinomycetota</taxon>
        <taxon>Actinomycetes</taxon>
        <taxon>Propionibacteriales</taxon>
        <taxon>Propionibacteriaceae</taxon>
        <taxon>Tessaracoccus</taxon>
    </lineage>
</organism>
<dbReference type="InterPro" id="IPR029039">
    <property type="entry name" value="Flavoprotein-like_sf"/>
</dbReference>
<dbReference type="Proteomes" id="UP000712713">
    <property type="component" value="Unassembled WGS sequence"/>
</dbReference>
<reference evidence="2" key="2">
    <citation type="submission" date="2021-09" db="EMBL/GenBank/DDBJ databases">
        <authorList>
            <person name="Gilroy R."/>
        </authorList>
    </citation>
    <scope>NUCLEOTIDE SEQUENCE</scope>
    <source>
        <strain evidence="2">ChiGjej3B3-7470</strain>
    </source>
</reference>
<dbReference type="SUPFAM" id="SSF52218">
    <property type="entry name" value="Flavoproteins"/>
    <property type="match status" value="1"/>
</dbReference>